<keyword evidence="2" id="KW-0677">Repeat</keyword>
<accession>I7M688</accession>
<dbReference type="eggNOG" id="ENOG502RT15">
    <property type="taxonomic scope" value="Eukaryota"/>
</dbReference>
<dbReference type="Pfam" id="PF13202">
    <property type="entry name" value="EF-hand_5"/>
    <property type="match status" value="1"/>
</dbReference>
<dbReference type="PANTHER" id="PTHR34524:SF6">
    <property type="entry name" value="CALCYPHOSINE LIKE"/>
    <property type="match status" value="1"/>
</dbReference>
<dbReference type="EMDB" id="EMD-42949"/>
<dbReference type="InterPro" id="IPR002048">
    <property type="entry name" value="EF_hand_dom"/>
</dbReference>
<evidence type="ECO:0000256" key="2">
    <source>
        <dbReference type="ARBA" id="ARBA00022737"/>
    </source>
</evidence>
<keyword evidence="6" id="KW-1185">Reference proteome</keyword>
<dbReference type="STRING" id="312017.I7M688"/>
<feature type="domain" description="EF-hand" evidence="4">
    <location>
        <begin position="730"/>
        <end position="765"/>
    </location>
</feature>
<gene>
    <name evidence="5" type="ORF">TTHERM_00649260</name>
</gene>
<feature type="domain" description="EF-hand" evidence="4">
    <location>
        <begin position="1298"/>
        <end position="1333"/>
    </location>
</feature>
<protein>
    <submittedName>
        <fullName evidence="5">EF-hand protein</fullName>
    </submittedName>
</protein>
<dbReference type="InterPro" id="IPR018247">
    <property type="entry name" value="EF_Hand_1_Ca_BS"/>
</dbReference>
<evidence type="ECO:0000313" key="6">
    <source>
        <dbReference type="Proteomes" id="UP000009168"/>
    </source>
</evidence>
<reference evidence="6" key="1">
    <citation type="journal article" date="2006" name="PLoS Biol.">
        <title>Macronuclear genome sequence of the ciliate Tetrahymena thermophila, a model eukaryote.</title>
        <authorList>
            <person name="Eisen J.A."/>
            <person name="Coyne R.S."/>
            <person name="Wu M."/>
            <person name="Wu D."/>
            <person name="Thiagarajan M."/>
            <person name="Wortman J.R."/>
            <person name="Badger J.H."/>
            <person name="Ren Q."/>
            <person name="Amedeo P."/>
            <person name="Jones K.M."/>
            <person name="Tallon L.J."/>
            <person name="Delcher A.L."/>
            <person name="Salzberg S.L."/>
            <person name="Silva J.C."/>
            <person name="Haas B.J."/>
            <person name="Majoros W.H."/>
            <person name="Farzad M."/>
            <person name="Carlton J.M."/>
            <person name="Smith R.K. Jr."/>
            <person name="Garg J."/>
            <person name="Pearlman R.E."/>
            <person name="Karrer K.M."/>
            <person name="Sun L."/>
            <person name="Manning G."/>
            <person name="Elde N.C."/>
            <person name="Turkewitz A.P."/>
            <person name="Asai D.J."/>
            <person name="Wilkes D.E."/>
            <person name="Wang Y."/>
            <person name="Cai H."/>
            <person name="Collins K."/>
            <person name="Stewart B.A."/>
            <person name="Lee S.R."/>
            <person name="Wilamowska K."/>
            <person name="Weinberg Z."/>
            <person name="Ruzzo W.L."/>
            <person name="Wloga D."/>
            <person name="Gaertig J."/>
            <person name="Frankel J."/>
            <person name="Tsao C.-C."/>
            <person name="Gorovsky M.A."/>
            <person name="Keeling P.J."/>
            <person name="Waller R.F."/>
            <person name="Patron N.J."/>
            <person name="Cherry J.M."/>
            <person name="Stover N.A."/>
            <person name="Krieger C.J."/>
            <person name="del Toro C."/>
            <person name="Ryder H.F."/>
            <person name="Williamson S.C."/>
            <person name="Barbeau R.A."/>
            <person name="Hamilton E.P."/>
            <person name="Orias E."/>
        </authorList>
    </citation>
    <scope>NUCLEOTIDE SEQUENCE [LARGE SCALE GENOMIC DNA]</scope>
    <source>
        <strain evidence="6">SB210</strain>
    </source>
</reference>
<name>I7M688_TETTS</name>
<feature type="domain" description="EF-hand" evidence="4">
    <location>
        <begin position="640"/>
        <end position="675"/>
    </location>
</feature>
<dbReference type="Proteomes" id="UP000009168">
    <property type="component" value="Unassembled WGS sequence"/>
</dbReference>
<dbReference type="Pfam" id="PF14908">
    <property type="entry name" value="HU-CCDC81_euk_1"/>
    <property type="match status" value="1"/>
</dbReference>
<dbReference type="RefSeq" id="XP_001032320.2">
    <property type="nucleotide sequence ID" value="XM_001032320.2"/>
</dbReference>
<dbReference type="CDD" id="cd00051">
    <property type="entry name" value="EFh"/>
    <property type="match status" value="1"/>
</dbReference>
<dbReference type="InterPro" id="IPR028034">
    <property type="entry name" value="HU-CCDC81"/>
</dbReference>
<dbReference type="OrthoDB" id="285291at2759"/>
<dbReference type="Gene3D" id="1.10.238.10">
    <property type="entry name" value="EF-hand"/>
    <property type="match status" value="6"/>
</dbReference>
<keyword evidence="3" id="KW-0106">Calcium</keyword>
<dbReference type="InParanoid" id="I7M688"/>
<dbReference type="KEGG" id="tet:TTHERM_00649260"/>
<dbReference type="SMART" id="SM00054">
    <property type="entry name" value="EFh"/>
    <property type="match status" value="11"/>
</dbReference>
<feature type="domain" description="EF-hand" evidence="4">
    <location>
        <begin position="1263"/>
        <end position="1292"/>
    </location>
</feature>
<dbReference type="PROSITE" id="PS50222">
    <property type="entry name" value="EF_HAND_2"/>
    <property type="match status" value="6"/>
</dbReference>
<feature type="domain" description="EF-hand" evidence="4">
    <location>
        <begin position="360"/>
        <end position="395"/>
    </location>
</feature>
<feature type="domain" description="EF-hand" evidence="4">
    <location>
        <begin position="1168"/>
        <end position="1203"/>
    </location>
</feature>
<dbReference type="Pfam" id="PF13499">
    <property type="entry name" value="EF-hand_7"/>
    <property type="match status" value="2"/>
</dbReference>
<evidence type="ECO:0000256" key="3">
    <source>
        <dbReference type="ARBA" id="ARBA00022837"/>
    </source>
</evidence>
<evidence type="ECO:0000313" key="5">
    <source>
        <dbReference type="EMBL" id="EAR84657.2"/>
    </source>
</evidence>
<dbReference type="PDB" id="8V3L">
    <property type="method" value="EM"/>
    <property type="resolution" value="4.30 A"/>
    <property type="chains" value="A=1-1535"/>
</dbReference>
<dbReference type="PROSITE" id="PS00018">
    <property type="entry name" value="EF_HAND_1"/>
    <property type="match status" value="2"/>
</dbReference>
<evidence type="ECO:0000256" key="1">
    <source>
        <dbReference type="ARBA" id="ARBA00022723"/>
    </source>
</evidence>
<dbReference type="GeneID" id="7836821"/>
<sequence>MRSVISEQSLASTKTQKLFNNLISKGQSKIPLLEGQLDEESLTKTWGAFGLYLSRQLRMGRGTNIPHFGTFTFSAPECNLTGVTNPIERDKQFRVPVFLVSKEFVLGQPIKTGIFIDKHIRPYNVQTSGSISVTKINFTEIAQYADQNKEAVKISFERIIRQLADQTRQKRVVDMEIPGIGVFQVRNNIAAVHFDEYLIQNIKGVPKRPLSERKQKGDMNLTADRLSMLENTSRIGADAEQYLKTKLGIDIDNISTKSRPLTAVRNASTSNLLQPNNKTLQRPATSTTLRQSAINLKQPELGPLEFGLKRLKFWIRQNCFNAQDAFLEMCNCALGRTRAQRVKVDYKQFFEAINKMELDLNEEQIQELFKQLDANKDGYINYTDWRNTIKDDNDHLQYIKDVIYKRQLHTDDVLKTMGLDREHPPINKYQLKDALKKLDLTLTDIKAIRVAQTLLGHEEYISMYDLARSFETIEEDDKIFDPSWFKDILYKIKQKIMALENPNEIRESFENYDEHNEGILDTANFKTCLMRSQLKLTVKEINRIVRYLPKVKVNNIDYYNFLKLVERVDINASAPDAVSDISEFAVKLGKFIKDKKFTIPSFLKTVRRFSFVLDSSNNQDYFVTLTQMSEFLHRNVFKGNDRLDIDFYVNELDIDCDGYIKENDVQSFLNRYTYFDQTQYTPLSMTRSLTLKSLDPRTVSMNTKTLYPFKALSEAKVDTILRDLRKKMELKKMKAAELFSTLDADQDGFLTINEFSENIRKIIELSQPAIDGFFAYMDKLHTGMVDLSSFLKVMRKSIVTKDQPIKEDNFDWENEMVFRIRQWFKKEGITVEDSFRAIDQNFKREINVDDLEIFLKDCLKVKSEELNKAKLDRLFKLIDQYKRGKVNFVDWKRFIMEDFGYGMNQTIMGGKKIDNISSFDWKINARQQLGLVLTRRFSTLSHSFDVISGYRKKLLFSHFKKWVQDTDALRGFDLTESLMQELFSDLDSHNKGYLSESDWEIAFGGFDWEHQMHEEIKEYVKQNFKSIEKAFEFFCQGNQNKIIEQADFNKAINSILPKRFIDSDLKDLWVYVSSGQPQVDFHRFKIAFQKYIPHYERTIEYDQENMRPKTAGPLSSLSKSTSWNNIYGASQLNGNSQNPFGTSSIVDGNEDDVFEEKLLSKIRRLLRPTIKSVKKVLEQLDVNNIGYITNLEFRNAIKTLNLGLAQNEVDLLLNICEIDGRVNIKQFLKFIDFSESDKKIVQRSILKLREITNQVYTFLLSPKDAFRMFDVDSNGYLDFDQFSQFIGKLSQLSGHDMLPYSIIKDLFEYIDSKKDGVIDQAEWMDIFNKFEYVPQASINKQPLSKATVYNLQKRPQTSFNKSTLNELPHNKFNLEYISSNYPLTVKNEKIHQISDKEKYGTMNKFFDEVERQPESKPVQDNHFNQILGEWGKTKEFDKIIISIGKNRRFLLDMFGSLQQRNIPITFERAKAIIGQMLRNSGQSLKEESWPIILKFAERNGLIDYKFLLEVYKERIKRIDSHPIMSRNRSLQKFTS</sequence>
<dbReference type="PANTHER" id="PTHR34524">
    <property type="entry name" value="CALCYPHOSIN"/>
    <property type="match status" value="1"/>
</dbReference>
<dbReference type="InterPro" id="IPR051581">
    <property type="entry name" value="Ca-bind"/>
</dbReference>
<evidence type="ECO:0007829" key="7">
    <source>
        <dbReference type="PDB" id="8V3L"/>
    </source>
</evidence>
<dbReference type="SMR" id="I7M688"/>
<keyword evidence="1" id="KW-0479">Metal-binding</keyword>
<dbReference type="InterPro" id="IPR040673">
    <property type="entry name" value="CCDC81_HU_dom_2"/>
</dbReference>
<dbReference type="SUPFAM" id="SSF47473">
    <property type="entry name" value="EF-hand"/>
    <property type="match status" value="4"/>
</dbReference>
<organism evidence="5 6">
    <name type="scientific">Tetrahymena thermophila (strain SB210)</name>
    <dbReference type="NCBI Taxonomy" id="312017"/>
    <lineage>
        <taxon>Eukaryota</taxon>
        <taxon>Sar</taxon>
        <taxon>Alveolata</taxon>
        <taxon>Ciliophora</taxon>
        <taxon>Intramacronucleata</taxon>
        <taxon>Oligohymenophorea</taxon>
        <taxon>Hymenostomatida</taxon>
        <taxon>Tetrahymenina</taxon>
        <taxon>Tetrahymenidae</taxon>
        <taxon>Tetrahymena</taxon>
    </lineage>
</organism>
<keyword evidence="7" id="KW-0002">3D-structure</keyword>
<dbReference type="GO" id="GO:0005509">
    <property type="term" value="F:calcium ion binding"/>
    <property type="evidence" value="ECO:0007669"/>
    <property type="project" value="InterPro"/>
</dbReference>
<evidence type="ECO:0000259" key="4">
    <source>
        <dbReference type="PROSITE" id="PS50222"/>
    </source>
</evidence>
<dbReference type="EMBL" id="GG662698">
    <property type="protein sequence ID" value="EAR84657.2"/>
    <property type="molecule type" value="Genomic_DNA"/>
</dbReference>
<dbReference type="InterPro" id="IPR011992">
    <property type="entry name" value="EF-hand-dom_pair"/>
</dbReference>
<reference evidence="7" key="2">
    <citation type="submission" date="2023-11" db="PDB data bank">
        <title>48-nm doublet microtubule from the proximal region of Tetrahymena thermophila strain K40R.</title>
        <authorList>
            <person name="Bui K.H."/>
        </authorList>
    </citation>
    <scope>STRUCTURE BY ELECTRON MICROSCOPY (4.30 ANGSTROMS)</scope>
</reference>
<proteinExistence type="evidence at protein level"/>
<dbReference type="Pfam" id="PF18289">
    <property type="entry name" value="HU-CCDC81_euk_2"/>
    <property type="match status" value="1"/>
</dbReference>